<dbReference type="InterPro" id="IPR036894">
    <property type="entry name" value="YbaB-like_sf"/>
</dbReference>
<dbReference type="Gene3D" id="3.30.1310.10">
    <property type="entry name" value="Nucleoid-associated protein YbaB-like domain"/>
    <property type="match status" value="2"/>
</dbReference>
<protein>
    <submittedName>
        <fullName evidence="1">DNA-binding protein YbaB</fullName>
    </submittedName>
</protein>
<dbReference type="RefSeq" id="WP_185045404.1">
    <property type="nucleotide sequence ID" value="NZ_BAABFG010000005.1"/>
</dbReference>
<proteinExistence type="predicted"/>
<dbReference type="EMBL" id="JACHNB010000001">
    <property type="protein sequence ID" value="MBB4745118.1"/>
    <property type="molecule type" value="Genomic_DNA"/>
</dbReference>
<evidence type="ECO:0000313" key="2">
    <source>
        <dbReference type="Proteomes" id="UP000546162"/>
    </source>
</evidence>
<dbReference type="Proteomes" id="UP000546162">
    <property type="component" value="Unassembled WGS sequence"/>
</dbReference>
<keyword evidence="2" id="KW-1185">Reference proteome</keyword>
<dbReference type="GO" id="GO:0003677">
    <property type="term" value="F:DNA binding"/>
    <property type="evidence" value="ECO:0007669"/>
    <property type="project" value="UniProtKB-KW"/>
</dbReference>
<comment type="caution">
    <text evidence="1">The sequence shown here is derived from an EMBL/GenBank/DDBJ whole genome shotgun (WGS) entry which is preliminary data.</text>
</comment>
<gene>
    <name evidence="1" type="ORF">BJY16_008577</name>
</gene>
<sequence length="238" mass="25243">MSIDFEPLAARAAAALRSAELSGQGEDRTGAVLVTLDPDGRVTGVRVTQRWRERLTPAALGDAVREAAGAAATARFTAWGSAFADDSRPAGGDAGFGAGGEFARELSRLATRRMSTDDCRVALSELLTVLDDVEQGLDQALAQVAAARSRTWTGHSPHRDVTVTVTGGGEVGEVRYHSRWLAEAHETNIGRQTVAAFRAAYALAARDSAEAAIAESRLGSALRATRDPFELATRLRLR</sequence>
<evidence type="ECO:0000313" key="1">
    <source>
        <dbReference type="EMBL" id="MBB4745118.1"/>
    </source>
</evidence>
<reference evidence="1 2" key="1">
    <citation type="submission" date="2020-08" db="EMBL/GenBank/DDBJ databases">
        <title>Sequencing the genomes of 1000 actinobacteria strains.</title>
        <authorList>
            <person name="Klenk H.-P."/>
        </authorList>
    </citation>
    <scope>NUCLEOTIDE SEQUENCE [LARGE SCALE GENOMIC DNA]</scope>
    <source>
        <strain evidence="1 2">DSM 45809</strain>
    </source>
</reference>
<name>A0A7W7H769_9ACTN</name>
<keyword evidence="1" id="KW-0238">DNA-binding</keyword>
<accession>A0A7W7H769</accession>
<dbReference type="AlphaFoldDB" id="A0A7W7H769"/>
<organism evidence="1 2">
    <name type="scientific">Actinoplanes octamycinicus</name>
    <dbReference type="NCBI Taxonomy" id="135948"/>
    <lineage>
        <taxon>Bacteria</taxon>
        <taxon>Bacillati</taxon>
        <taxon>Actinomycetota</taxon>
        <taxon>Actinomycetes</taxon>
        <taxon>Micromonosporales</taxon>
        <taxon>Micromonosporaceae</taxon>
        <taxon>Actinoplanes</taxon>
    </lineage>
</organism>